<protein>
    <submittedName>
        <fullName evidence="2">DCR1A-like protein</fullName>
    </submittedName>
</protein>
<feature type="compositionally biased region" description="Basic residues" evidence="1">
    <location>
        <begin position="29"/>
        <end position="43"/>
    </location>
</feature>
<proteinExistence type="predicted"/>
<feature type="region of interest" description="Disordered" evidence="1">
    <location>
        <begin position="453"/>
        <end position="478"/>
    </location>
</feature>
<name>A0ABY7FKA3_MYAAR</name>
<feature type="region of interest" description="Disordered" evidence="1">
    <location>
        <begin position="808"/>
        <end position="884"/>
    </location>
</feature>
<feature type="region of interest" description="Disordered" evidence="1">
    <location>
        <begin position="635"/>
        <end position="695"/>
    </location>
</feature>
<evidence type="ECO:0000256" key="1">
    <source>
        <dbReference type="SAM" id="MobiDB-lite"/>
    </source>
</evidence>
<sequence length="1074" mass="118423">MSNLNVISSDEDDIWNCTSQKRLSQPRKDPHRKKKVKTKTGIKHKNDGKPNLKAVTKRRKSRQKSGGSIASSHKLDGNVAAKIKAERTPSRCPVCQMPFTALSLVETPSWHVNDCQLTFFSTEKDENNAVECPQGTECGSTIASHYKRFKHTELARSLRKSQSEATSSRGIVDSAKVKLNFDSCNQLFLPGASADCAITLDTTSPLSSSQRSGDMLIDDNHNGLIESDQDMFKEGLDEEVHDKAIRKCEKSLVGEVIHKSNKPDAKGDSLSNGIICASSQSCQESYVPKNNAGNTEMESYESYSISSQSDDEGYEEFVEESETIISEKETGVSEKSVCNKNDIIKQMFDSDSQSKDAAENRHFIFNENKEFIATKLTDHSNAINSLDIDVKLEDAGNVSINSQSFIKKVQFDELIVVSSCDSIDDINDLDESKTLSQMLLESEDEQLNIAKEPVKHSEEEIQNDEPSSAIKSLSEDSDSDDLDIFKNTLTQSCFLNSKIQQTDGQSSKKSKGKDDPIPLSYTVTVSERAADEEARCVDEINVVDNANGFSEDNDYLNENDNQYKKKSEENESTTDSDIGFFAKKMCKPLPTDSDTNDVNALKPDGISASKQCDLGESTSNHTVIDTDMYSNIKSKSSKITHKPRTNKNCRGKVVESEKKSISKASAENMNRSRKRKGEAKHSRTVKTEKKSKVKRKLDNHNQKDILTFFMNVNKEDITIISESSSGEDTGMFYGKTYCCSKCLNDRKGPVMKIIDQDSPCSCSQELESVSGQGDKAVGITNNDEIDKQTFIPLKSSCKTPTVFTDDNSMCSGNSLDKQKRRPESSPSRQNSRSPASNLHEISCSGQSSKSPANTSHERSHSTQRSKSPALHWPESANSRQSSETTEFEIGNFCTVSQTTYRNLQLNSTLSQTTFARLDGGFIPDDNDGEINDDSMTDVITSDDVAGDTAGESGISSSEQNPSVLLNYITGKVSVIAKNAADILIASSKFLYGQGASSQSAQNAKTVNEVLMTTARNLPKLIVGQDNGQKNLVLVPEKDIKSKGMAILISSRVDDPARYNLQLTFVTFHFKPSCY</sequence>
<accession>A0ABY7FKA3</accession>
<evidence type="ECO:0000313" key="3">
    <source>
        <dbReference type="Proteomes" id="UP001164746"/>
    </source>
</evidence>
<gene>
    <name evidence="2" type="ORF">MAR_016604</name>
</gene>
<feature type="compositionally biased region" description="Polar residues" evidence="1">
    <location>
        <begin position="843"/>
        <end position="854"/>
    </location>
</feature>
<feature type="compositionally biased region" description="Polar residues" evidence="1">
    <location>
        <begin position="824"/>
        <end position="836"/>
    </location>
</feature>
<dbReference type="EMBL" id="CP111023">
    <property type="protein sequence ID" value="WAR22630.1"/>
    <property type="molecule type" value="Genomic_DNA"/>
</dbReference>
<organism evidence="2 3">
    <name type="scientific">Mya arenaria</name>
    <name type="common">Soft-shell clam</name>
    <dbReference type="NCBI Taxonomy" id="6604"/>
    <lineage>
        <taxon>Eukaryota</taxon>
        <taxon>Metazoa</taxon>
        <taxon>Spiralia</taxon>
        <taxon>Lophotrochozoa</taxon>
        <taxon>Mollusca</taxon>
        <taxon>Bivalvia</taxon>
        <taxon>Autobranchia</taxon>
        <taxon>Heteroconchia</taxon>
        <taxon>Euheterodonta</taxon>
        <taxon>Imparidentia</taxon>
        <taxon>Neoheterodontei</taxon>
        <taxon>Myida</taxon>
        <taxon>Myoidea</taxon>
        <taxon>Myidae</taxon>
        <taxon>Mya</taxon>
    </lineage>
</organism>
<feature type="compositionally biased region" description="Basic and acidic residues" evidence="1">
    <location>
        <begin position="679"/>
        <end position="695"/>
    </location>
</feature>
<feature type="region of interest" description="Disordered" evidence="1">
    <location>
        <begin position="17"/>
        <end position="73"/>
    </location>
</feature>
<keyword evidence="3" id="KW-1185">Reference proteome</keyword>
<feature type="region of interest" description="Disordered" evidence="1">
    <location>
        <begin position="500"/>
        <end position="519"/>
    </location>
</feature>
<evidence type="ECO:0000313" key="2">
    <source>
        <dbReference type="EMBL" id="WAR22630.1"/>
    </source>
</evidence>
<feature type="region of interest" description="Disordered" evidence="1">
    <location>
        <begin position="547"/>
        <end position="574"/>
    </location>
</feature>
<feature type="compositionally biased region" description="Basic residues" evidence="1">
    <location>
        <begin position="635"/>
        <end position="650"/>
    </location>
</feature>
<feature type="compositionally biased region" description="Polar residues" evidence="1">
    <location>
        <begin position="875"/>
        <end position="884"/>
    </location>
</feature>
<dbReference type="Proteomes" id="UP001164746">
    <property type="component" value="Chromosome 12"/>
</dbReference>
<reference evidence="2" key="1">
    <citation type="submission" date="2022-11" db="EMBL/GenBank/DDBJ databases">
        <title>Centuries of genome instability and evolution in soft-shell clam transmissible cancer (bioRxiv).</title>
        <authorList>
            <person name="Hart S.F.M."/>
            <person name="Yonemitsu M.A."/>
            <person name="Giersch R.M."/>
            <person name="Beal B.F."/>
            <person name="Arriagada G."/>
            <person name="Davis B.W."/>
            <person name="Ostrander E.A."/>
            <person name="Goff S.P."/>
            <person name="Metzger M.J."/>
        </authorList>
    </citation>
    <scope>NUCLEOTIDE SEQUENCE</scope>
    <source>
        <strain evidence="2">MELC-2E11</strain>
        <tissue evidence="2">Siphon/mantle</tissue>
    </source>
</reference>